<dbReference type="GO" id="GO:0016020">
    <property type="term" value="C:membrane"/>
    <property type="evidence" value="ECO:0007669"/>
    <property type="project" value="UniProtKB-SubCell"/>
</dbReference>
<evidence type="ECO:0000256" key="10">
    <source>
        <dbReference type="ARBA" id="ARBA00023136"/>
    </source>
</evidence>
<evidence type="ECO:0000259" key="12">
    <source>
        <dbReference type="PROSITE" id="PS51670"/>
    </source>
</evidence>
<organism evidence="13 14">
    <name type="scientific">Cyclostephanos tholiformis</name>
    <dbReference type="NCBI Taxonomy" id="382380"/>
    <lineage>
        <taxon>Eukaryota</taxon>
        <taxon>Sar</taxon>
        <taxon>Stramenopiles</taxon>
        <taxon>Ochrophyta</taxon>
        <taxon>Bacillariophyta</taxon>
        <taxon>Coscinodiscophyceae</taxon>
        <taxon>Thalassiosirophycidae</taxon>
        <taxon>Stephanodiscales</taxon>
        <taxon>Stephanodiscaceae</taxon>
        <taxon>Cyclostephanos</taxon>
    </lineage>
</organism>
<reference evidence="13 14" key="1">
    <citation type="submission" date="2024-10" db="EMBL/GenBank/DDBJ databases">
        <title>Updated reference genomes for cyclostephanoid diatoms.</title>
        <authorList>
            <person name="Roberts W.R."/>
            <person name="Alverson A.J."/>
        </authorList>
    </citation>
    <scope>NUCLEOTIDE SEQUENCE [LARGE SCALE GENOMIC DNA]</scope>
    <source>
        <strain evidence="13 14">AJA228-03</strain>
    </source>
</reference>
<keyword evidence="11" id="KW-0732">Signal</keyword>
<feature type="chain" id="PRO_5044886272" description="ShKT domain-containing protein" evidence="11">
    <location>
        <begin position="33"/>
        <end position="564"/>
    </location>
</feature>
<evidence type="ECO:0000256" key="4">
    <source>
        <dbReference type="ARBA" id="ARBA00022692"/>
    </source>
</evidence>
<evidence type="ECO:0000256" key="7">
    <source>
        <dbReference type="ARBA" id="ARBA00022989"/>
    </source>
</evidence>
<dbReference type="InterPro" id="IPR006620">
    <property type="entry name" value="Pro_4_hyd_alph"/>
</dbReference>
<accession>A0ABD3R711</accession>
<evidence type="ECO:0000256" key="3">
    <source>
        <dbReference type="ARBA" id="ARBA00004308"/>
    </source>
</evidence>
<evidence type="ECO:0000256" key="5">
    <source>
        <dbReference type="ARBA" id="ARBA00022723"/>
    </source>
</evidence>
<evidence type="ECO:0000256" key="6">
    <source>
        <dbReference type="ARBA" id="ARBA00022964"/>
    </source>
</evidence>
<keyword evidence="9" id="KW-0408">Iron</keyword>
<keyword evidence="10" id="KW-0472">Membrane</keyword>
<keyword evidence="8" id="KW-0560">Oxidoreductase</keyword>
<dbReference type="Pfam" id="PF01549">
    <property type="entry name" value="ShK"/>
    <property type="match status" value="2"/>
</dbReference>
<comment type="subcellular location">
    <subcellularLocation>
        <location evidence="3">Endomembrane system</location>
    </subcellularLocation>
    <subcellularLocation>
        <location evidence="2">Membrane</location>
        <topology evidence="2">Single-pass membrane protein</topology>
    </subcellularLocation>
</comment>
<dbReference type="GO" id="GO:0012505">
    <property type="term" value="C:endomembrane system"/>
    <property type="evidence" value="ECO:0007669"/>
    <property type="project" value="UniProtKB-SubCell"/>
</dbReference>
<sequence>MIVGVCRLRNRPPQFLLLVLLAIAFLICLSTADSVENGECDAGVGGSSCDDDAAAAVDEAKGGMRLMVTDEGDKGDDEYDVEGIMSNIQKELDKQISEVKFTFNINDEYDDDIIDGDDNDIFDEESIISNFQKELEKQISEGKFSINVLETRAFITGDNLIASSDSDVDSKTCVDDMSECKFWATNGECEKNPNYMLVSCQCSCMKYFDLPMHYHELLEAVDKYGVSQEVLMGSEFRSTINVVINTVAYMETQSSEVVEACRNQDRRCSFWSGIKECKANVEFMKSRCAPACQACDLIDIRRRCPPLEDDATPGLAPGEMNHMFERIVRTSPGNQSESVTIEDGMVNHTVRVYSRPEANDEDEEEPQISFWSDVANPPWIIALDDFLTEEERYQLILIGDAIGYNTMRSHQRANKDATCTHDNVCHGDPIVERIRNRIAKVTGIPRENSEYHQIVGYEPGNYYRTHHDYVRRIDRGAGPRVLTFFVYLSDVEEGGDIAFPKLDVSIKPKAGRAVLWPLSLNSNPSEMDPRTESEVKDVKDGAMYGVNAWLHLHDYLDAHDKGCV</sequence>
<dbReference type="PROSITE" id="PS51670">
    <property type="entry name" value="SHKT"/>
    <property type="match status" value="1"/>
</dbReference>
<dbReference type="PANTHER" id="PTHR10869:SF233">
    <property type="entry name" value="FE2OG DIOXYGENASE DOMAIN-CONTAINING PROTEIN"/>
    <property type="match status" value="1"/>
</dbReference>
<dbReference type="InterPro" id="IPR044862">
    <property type="entry name" value="Pro_4_hyd_alph_FE2OG_OXY"/>
</dbReference>
<keyword evidence="6" id="KW-0223">Dioxygenase</keyword>
<keyword evidence="14" id="KW-1185">Reference proteome</keyword>
<evidence type="ECO:0000313" key="13">
    <source>
        <dbReference type="EMBL" id="KAL3807496.1"/>
    </source>
</evidence>
<evidence type="ECO:0000256" key="8">
    <source>
        <dbReference type="ARBA" id="ARBA00023002"/>
    </source>
</evidence>
<dbReference type="InterPro" id="IPR003582">
    <property type="entry name" value="ShKT_dom"/>
</dbReference>
<evidence type="ECO:0000256" key="1">
    <source>
        <dbReference type="ARBA" id="ARBA00001961"/>
    </source>
</evidence>
<evidence type="ECO:0000256" key="2">
    <source>
        <dbReference type="ARBA" id="ARBA00004167"/>
    </source>
</evidence>
<keyword evidence="7" id="KW-1133">Transmembrane helix</keyword>
<keyword evidence="5" id="KW-0479">Metal-binding</keyword>
<dbReference type="Pfam" id="PF13640">
    <property type="entry name" value="2OG-FeII_Oxy_3"/>
    <property type="match status" value="1"/>
</dbReference>
<evidence type="ECO:0000256" key="9">
    <source>
        <dbReference type="ARBA" id="ARBA00023004"/>
    </source>
</evidence>
<dbReference type="Gene3D" id="2.60.120.620">
    <property type="entry name" value="q2cbj1_9rhob like domain"/>
    <property type="match status" value="1"/>
</dbReference>
<evidence type="ECO:0000256" key="11">
    <source>
        <dbReference type="SAM" id="SignalP"/>
    </source>
</evidence>
<protein>
    <recommendedName>
        <fullName evidence="12">ShKT domain-containing protein</fullName>
    </recommendedName>
</protein>
<keyword evidence="4" id="KW-0812">Transmembrane</keyword>
<gene>
    <name evidence="13" type="ORF">ACHAXA_003987</name>
</gene>
<dbReference type="SMART" id="SM00702">
    <property type="entry name" value="P4Hc"/>
    <property type="match status" value="1"/>
</dbReference>
<feature type="domain" description="ShKT" evidence="12">
    <location>
        <begin position="261"/>
        <end position="295"/>
    </location>
</feature>
<dbReference type="PANTHER" id="PTHR10869">
    <property type="entry name" value="PROLYL 4-HYDROXYLASE ALPHA SUBUNIT"/>
    <property type="match status" value="1"/>
</dbReference>
<feature type="signal peptide" evidence="11">
    <location>
        <begin position="1"/>
        <end position="32"/>
    </location>
</feature>
<dbReference type="InterPro" id="IPR045054">
    <property type="entry name" value="P4HA-like"/>
</dbReference>
<comment type="cofactor">
    <cofactor evidence="1">
        <name>L-ascorbate</name>
        <dbReference type="ChEBI" id="CHEBI:38290"/>
    </cofactor>
</comment>
<dbReference type="AlphaFoldDB" id="A0ABD3R711"/>
<proteinExistence type="predicted"/>
<evidence type="ECO:0000313" key="14">
    <source>
        <dbReference type="Proteomes" id="UP001530377"/>
    </source>
</evidence>
<name>A0ABD3R711_9STRA</name>
<dbReference type="GO" id="GO:0051213">
    <property type="term" value="F:dioxygenase activity"/>
    <property type="evidence" value="ECO:0007669"/>
    <property type="project" value="UniProtKB-KW"/>
</dbReference>
<dbReference type="GO" id="GO:0046872">
    <property type="term" value="F:metal ion binding"/>
    <property type="evidence" value="ECO:0007669"/>
    <property type="project" value="UniProtKB-KW"/>
</dbReference>
<dbReference type="EMBL" id="JALLPB020000623">
    <property type="protein sequence ID" value="KAL3807496.1"/>
    <property type="molecule type" value="Genomic_DNA"/>
</dbReference>
<dbReference type="SMART" id="SM00254">
    <property type="entry name" value="ShKT"/>
    <property type="match status" value="2"/>
</dbReference>
<comment type="caution">
    <text evidence="13">The sequence shown here is derived from an EMBL/GenBank/DDBJ whole genome shotgun (WGS) entry which is preliminary data.</text>
</comment>
<dbReference type="Proteomes" id="UP001530377">
    <property type="component" value="Unassembled WGS sequence"/>
</dbReference>